<evidence type="ECO:0000313" key="3">
    <source>
        <dbReference type="Proteomes" id="UP001530293"/>
    </source>
</evidence>
<feature type="region of interest" description="Disordered" evidence="1">
    <location>
        <begin position="86"/>
        <end position="107"/>
    </location>
</feature>
<keyword evidence="3" id="KW-1185">Reference proteome</keyword>
<sequence>MNNMKHQSTIIDRIIVIFGILLLFPEVEEVHSFLITTPTRTIRKTVVVGDYYFSSQQHHPSSLFLHVESLHPHRDSLLTLTDPIVLPPDDDDDEKNETSSNNNNINIINNSNHVEGINIQDEEKHKSFFADKRHRIAPIALLLYAFGNYLSTHTHPVVISGDAINDGGSLGLGMLPSGSGSSNFIDVDPMLLGGALIAIGLLTVTWTMDEIIHVVQQYMNDNRKEDE</sequence>
<organism evidence="2 3">
    <name type="scientific">Discostella pseudostelligera</name>
    <dbReference type="NCBI Taxonomy" id="259834"/>
    <lineage>
        <taxon>Eukaryota</taxon>
        <taxon>Sar</taxon>
        <taxon>Stramenopiles</taxon>
        <taxon>Ochrophyta</taxon>
        <taxon>Bacillariophyta</taxon>
        <taxon>Coscinodiscophyceae</taxon>
        <taxon>Thalassiosirophycidae</taxon>
        <taxon>Stephanodiscales</taxon>
        <taxon>Stephanodiscaceae</taxon>
        <taxon>Discostella</taxon>
    </lineage>
</organism>
<dbReference type="AlphaFoldDB" id="A0ABD3MY76"/>
<reference evidence="2 3" key="1">
    <citation type="submission" date="2024-10" db="EMBL/GenBank/DDBJ databases">
        <title>Updated reference genomes for cyclostephanoid diatoms.</title>
        <authorList>
            <person name="Roberts W.R."/>
            <person name="Alverson A.J."/>
        </authorList>
    </citation>
    <scope>NUCLEOTIDE SEQUENCE [LARGE SCALE GENOMIC DNA]</scope>
    <source>
        <strain evidence="2 3">AJA232-27</strain>
    </source>
</reference>
<evidence type="ECO:0000313" key="2">
    <source>
        <dbReference type="EMBL" id="KAL3768332.1"/>
    </source>
</evidence>
<accession>A0ABD3MY76</accession>
<dbReference type="Proteomes" id="UP001530293">
    <property type="component" value="Unassembled WGS sequence"/>
</dbReference>
<gene>
    <name evidence="2" type="ORF">ACHAWU_006714</name>
</gene>
<name>A0ABD3MY76_9STRA</name>
<proteinExistence type="predicted"/>
<protein>
    <submittedName>
        <fullName evidence="2">Uncharacterized protein</fullName>
    </submittedName>
</protein>
<comment type="caution">
    <text evidence="2">The sequence shown here is derived from an EMBL/GenBank/DDBJ whole genome shotgun (WGS) entry which is preliminary data.</text>
</comment>
<evidence type="ECO:0000256" key="1">
    <source>
        <dbReference type="SAM" id="MobiDB-lite"/>
    </source>
</evidence>
<dbReference type="EMBL" id="JALLBG020000066">
    <property type="protein sequence ID" value="KAL3768332.1"/>
    <property type="molecule type" value="Genomic_DNA"/>
</dbReference>